<dbReference type="PROSITE" id="PS00624">
    <property type="entry name" value="GMC_OXRED_2"/>
    <property type="match status" value="1"/>
</dbReference>
<dbReference type="Proteomes" id="UP000011761">
    <property type="component" value="Unassembled WGS sequence"/>
</dbReference>
<comment type="cofactor">
    <cofactor evidence="3">
        <name>FAD</name>
        <dbReference type="ChEBI" id="CHEBI:57692"/>
    </cofactor>
</comment>
<gene>
    <name evidence="6" type="ORF">BAUCODRAFT_73291</name>
</gene>
<evidence type="ECO:0000313" key="7">
    <source>
        <dbReference type="Proteomes" id="UP000011761"/>
    </source>
</evidence>
<dbReference type="GO" id="GO:0016614">
    <property type="term" value="F:oxidoreductase activity, acting on CH-OH group of donors"/>
    <property type="evidence" value="ECO:0007669"/>
    <property type="project" value="InterPro"/>
</dbReference>
<dbReference type="OMA" id="HYEIEGG"/>
<feature type="binding site" evidence="3">
    <location>
        <begin position="593"/>
        <end position="594"/>
    </location>
    <ligand>
        <name>FAD</name>
        <dbReference type="ChEBI" id="CHEBI:57692"/>
    </ligand>
</feature>
<dbReference type="HOGENOM" id="CLU_002865_6_3_1"/>
<dbReference type="PIRSF" id="PIRSF000137">
    <property type="entry name" value="Alcohol_oxidase"/>
    <property type="match status" value="1"/>
</dbReference>
<evidence type="ECO:0000259" key="5">
    <source>
        <dbReference type="PROSITE" id="PS00624"/>
    </source>
</evidence>
<keyword evidence="7" id="KW-1185">Reference proteome</keyword>
<dbReference type="InterPro" id="IPR000172">
    <property type="entry name" value="GMC_OxRdtase_N"/>
</dbReference>
<keyword evidence="2" id="KW-0325">Glycoprotein</keyword>
<dbReference type="InterPro" id="IPR036188">
    <property type="entry name" value="FAD/NAD-bd_sf"/>
</dbReference>
<dbReference type="Gene3D" id="3.50.50.60">
    <property type="entry name" value="FAD/NAD(P)-binding domain"/>
    <property type="match status" value="1"/>
</dbReference>
<dbReference type="Gene3D" id="3.30.560.10">
    <property type="entry name" value="Glucose Oxidase, domain 3"/>
    <property type="match status" value="1"/>
</dbReference>
<feature type="domain" description="Glucose-methanol-choline oxidoreductase N-terminal" evidence="5">
    <location>
        <begin position="314"/>
        <end position="328"/>
    </location>
</feature>
<dbReference type="RefSeq" id="XP_007678163.1">
    <property type="nucleotide sequence ID" value="XM_007679973.1"/>
</dbReference>
<dbReference type="PANTHER" id="PTHR11552">
    <property type="entry name" value="GLUCOSE-METHANOL-CHOLINE GMC OXIDOREDUCTASE"/>
    <property type="match status" value="1"/>
</dbReference>
<dbReference type="eggNOG" id="KOG1238">
    <property type="taxonomic scope" value="Eukaryota"/>
</dbReference>
<dbReference type="Pfam" id="PF00732">
    <property type="entry name" value="GMC_oxred_N"/>
    <property type="match status" value="1"/>
</dbReference>
<evidence type="ECO:0000313" key="6">
    <source>
        <dbReference type="EMBL" id="EMC94411.1"/>
    </source>
</evidence>
<dbReference type="GO" id="GO:0050660">
    <property type="term" value="F:flavin adenine dinucleotide binding"/>
    <property type="evidence" value="ECO:0007669"/>
    <property type="project" value="InterPro"/>
</dbReference>
<sequence length="625" mass="67158">MARFLAPLLLAAASVHSQFIHNQLPVGSSFGVPNENATYDYVVVGGGTAGSVVAARLAQDGRFSVAVVEAGGFYELENGNRSVIPGYDFYSSGPTLAGVNPLIDWEFMTTPQAGGKNISIHYTRGRCLGGSSARNYMVYQRPTVGTMQRWADVVGDQSWTWENVLPYYKQSSTLTPPNTKLRMANTTTYYDASVFGKGPLQVGYSNYIAPFATWVNLGWKQAGDTIRTQGMQSGELLGHSILPSSLDAQSQERSSAQTSYINLAMKATQLTIYTHALAKRILFDSTKTATGVVVETRGLPFTISARREVILSAGAFNSPQLLMVSGVGPAATLQKYHIPVVRNAPGVGQNMEDNPFFAVNVAADLPTGSSYQNNPALFAQAIADYNSDRTGYLTSAGADIISFQKLSNRSELGISAHAKQALSWLPDDWPEAMFWSFAVWIGASFGSLPPDARNYGGIVGSITAPLSRGWVTINSSDTADLPIINPNMLTDPTDQEVAVATVRRIRDLLATDAMKAIAPEGEVFPGPNVTSFEDILSAIQGQYFTFAHASVTNKMGLSNDRMAVVDSKARVFGVNSLRVVDISAFPFLPPGQPQATVYMMGEKIADDILHGESGTSGHESQSMSS</sequence>
<dbReference type="KEGG" id="bcom:BAUCODRAFT_73291"/>
<evidence type="ECO:0000256" key="1">
    <source>
        <dbReference type="ARBA" id="ARBA00010790"/>
    </source>
</evidence>
<dbReference type="GeneID" id="19116803"/>
<organism evidence="6 7">
    <name type="scientific">Baudoinia panamericana (strain UAMH 10762)</name>
    <name type="common">Angels' share fungus</name>
    <name type="synonym">Baudoinia compniacensis (strain UAMH 10762)</name>
    <dbReference type="NCBI Taxonomy" id="717646"/>
    <lineage>
        <taxon>Eukaryota</taxon>
        <taxon>Fungi</taxon>
        <taxon>Dikarya</taxon>
        <taxon>Ascomycota</taxon>
        <taxon>Pezizomycotina</taxon>
        <taxon>Dothideomycetes</taxon>
        <taxon>Dothideomycetidae</taxon>
        <taxon>Mycosphaerellales</taxon>
        <taxon>Teratosphaeriaceae</taxon>
        <taxon>Baudoinia</taxon>
    </lineage>
</organism>
<dbReference type="InterPro" id="IPR007867">
    <property type="entry name" value="GMC_OxRtase_C"/>
</dbReference>
<dbReference type="PANTHER" id="PTHR11552:SF138">
    <property type="entry name" value="DEHYDROGENASE PKFF-RELATED"/>
    <property type="match status" value="1"/>
</dbReference>
<keyword evidence="3" id="KW-0285">Flavoprotein</keyword>
<dbReference type="SUPFAM" id="SSF51905">
    <property type="entry name" value="FAD/NAD(P)-binding domain"/>
    <property type="match status" value="1"/>
</dbReference>
<dbReference type="AlphaFoldDB" id="M2MD09"/>
<name>M2MD09_BAUPA</name>
<reference evidence="6 7" key="1">
    <citation type="journal article" date="2012" name="PLoS Pathog.">
        <title>Diverse lifestyles and strategies of plant pathogenesis encoded in the genomes of eighteen Dothideomycetes fungi.</title>
        <authorList>
            <person name="Ohm R.A."/>
            <person name="Feau N."/>
            <person name="Henrissat B."/>
            <person name="Schoch C.L."/>
            <person name="Horwitz B.A."/>
            <person name="Barry K.W."/>
            <person name="Condon B.J."/>
            <person name="Copeland A.C."/>
            <person name="Dhillon B."/>
            <person name="Glaser F."/>
            <person name="Hesse C.N."/>
            <person name="Kosti I."/>
            <person name="LaButti K."/>
            <person name="Lindquist E.A."/>
            <person name="Lucas S."/>
            <person name="Salamov A.A."/>
            <person name="Bradshaw R.E."/>
            <person name="Ciuffetti L."/>
            <person name="Hamelin R.C."/>
            <person name="Kema G.H.J."/>
            <person name="Lawrence C."/>
            <person name="Scott J.A."/>
            <person name="Spatafora J.W."/>
            <person name="Turgeon B.G."/>
            <person name="de Wit P.J.G.M."/>
            <person name="Zhong S."/>
            <person name="Goodwin S.B."/>
            <person name="Grigoriev I.V."/>
        </authorList>
    </citation>
    <scope>NUCLEOTIDE SEQUENCE [LARGE SCALE GENOMIC DNA]</scope>
    <source>
        <strain evidence="6 7">UAMH 10762</strain>
    </source>
</reference>
<accession>M2MD09</accession>
<dbReference type="STRING" id="717646.M2MD09"/>
<feature type="binding site" evidence="3">
    <location>
        <begin position="135"/>
        <end position="138"/>
    </location>
    <ligand>
        <name>FAD</name>
        <dbReference type="ChEBI" id="CHEBI:57692"/>
    </ligand>
</feature>
<evidence type="ECO:0000256" key="4">
    <source>
        <dbReference type="SAM" id="SignalP"/>
    </source>
</evidence>
<dbReference type="SUPFAM" id="SSF54373">
    <property type="entry name" value="FAD-linked reductases, C-terminal domain"/>
    <property type="match status" value="1"/>
</dbReference>
<protein>
    <recommendedName>
        <fullName evidence="5">Glucose-methanol-choline oxidoreductase N-terminal domain-containing protein</fullName>
    </recommendedName>
</protein>
<feature type="chain" id="PRO_5004021966" description="Glucose-methanol-choline oxidoreductase N-terminal domain-containing protein" evidence="4">
    <location>
        <begin position="18"/>
        <end position="625"/>
    </location>
</feature>
<comment type="similarity">
    <text evidence="1">Belongs to the GMC oxidoreductase family.</text>
</comment>
<proteinExistence type="inferred from homology"/>
<dbReference type="InterPro" id="IPR012132">
    <property type="entry name" value="GMC_OxRdtase"/>
</dbReference>
<evidence type="ECO:0000256" key="3">
    <source>
        <dbReference type="PIRSR" id="PIRSR000137-2"/>
    </source>
</evidence>
<dbReference type="Pfam" id="PF05199">
    <property type="entry name" value="GMC_oxred_C"/>
    <property type="match status" value="1"/>
</dbReference>
<dbReference type="EMBL" id="KB445558">
    <property type="protein sequence ID" value="EMC94411.1"/>
    <property type="molecule type" value="Genomic_DNA"/>
</dbReference>
<dbReference type="GO" id="GO:0044550">
    <property type="term" value="P:secondary metabolite biosynthetic process"/>
    <property type="evidence" value="ECO:0007669"/>
    <property type="project" value="TreeGrafter"/>
</dbReference>
<dbReference type="OrthoDB" id="269227at2759"/>
<keyword evidence="4" id="KW-0732">Signal</keyword>
<feature type="signal peptide" evidence="4">
    <location>
        <begin position="1"/>
        <end position="17"/>
    </location>
</feature>
<keyword evidence="3" id="KW-0274">FAD</keyword>
<evidence type="ECO:0000256" key="2">
    <source>
        <dbReference type="ARBA" id="ARBA00023180"/>
    </source>
</evidence>